<reference evidence="2 3" key="1">
    <citation type="journal article" date="2012" name="Genome Biol.">
        <title>Genome and low-iron response of an oceanic diatom adapted to chronic iron limitation.</title>
        <authorList>
            <person name="Lommer M."/>
            <person name="Specht M."/>
            <person name="Roy A.S."/>
            <person name="Kraemer L."/>
            <person name="Andreson R."/>
            <person name="Gutowska M.A."/>
            <person name="Wolf J."/>
            <person name="Bergner S.V."/>
            <person name="Schilhabel M.B."/>
            <person name="Klostermeier U.C."/>
            <person name="Beiko R.G."/>
            <person name="Rosenstiel P."/>
            <person name="Hippler M."/>
            <person name="Laroche J."/>
        </authorList>
    </citation>
    <scope>NUCLEOTIDE SEQUENCE [LARGE SCALE GENOMIC DNA]</scope>
    <source>
        <strain evidence="2 3">CCMP1005</strain>
    </source>
</reference>
<feature type="region of interest" description="Disordered" evidence="1">
    <location>
        <begin position="206"/>
        <end position="447"/>
    </location>
</feature>
<feature type="compositionally biased region" description="Polar residues" evidence="1">
    <location>
        <begin position="51"/>
        <end position="77"/>
    </location>
</feature>
<gene>
    <name evidence="2" type="ORF">THAOC_35545</name>
</gene>
<evidence type="ECO:0000313" key="3">
    <source>
        <dbReference type="Proteomes" id="UP000266841"/>
    </source>
</evidence>
<proteinExistence type="predicted"/>
<feature type="compositionally biased region" description="Low complexity" evidence="1">
    <location>
        <begin position="428"/>
        <end position="441"/>
    </location>
</feature>
<feature type="region of interest" description="Disordered" evidence="1">
    <location>
        <begin position="1"/>
        <end position="166"/>
    </location>
</feature>
<sequence length="447" mass="48008">MGSQRIAERGSRQARPSKLAEEGQMQKCTRRRPRDSRKDETCEPRAKDDTTCQQRARTLSDDINSPNLYNKSTNLARATSDGGRTESVEEDVEDSGALDSSLLRPRRSRGSGLRLRRSDRGVTPADFKFGNPVAFDQPPESISKSTETKGRRRKTAPRARTPAGPCSHRWFRVPLFQIRSDDLDFEPLQGTEGRIAHPAMTVRIEEEAVHSTRTPPARASTPPILTKPTDDIIDRRREEDGETTEKDPTDTTAEQEQEQPSRAPRDTLVIPPADGAFTSPPRHGTVSTPSTPVPDLQLLNGQPVPRIQSTSTPARSNVSSAMSDHATPVTSNAFVDDGLVLPPGGRRGGSSSGRGPPGPRPGPALPSGGRSMLSRRPREAGNSPIEDVLGSPRGGLTGLDILSSPRGGSPALASPAGLPGPSPRRDSSGSGELLLGEMLGLPNVDLR</sequence>
<dbReference type="Proteomes" id="UP000266841">
    <property type="component" value="Unassembled WGS sequence"/>
</dbReference>
<feature type="compositionally biased region" description="Polar residues" evidence="1">
    <location>
        <begin position="307"/>
        <end position="333"/>
    </location>
</feature>
<feature type="compositionally biased region" description="Polar residues" evidence="1">
    <location>
        <begin position="250"/>
        <end position="260"/>
    </location>
</feature>
<feature type="compositionally biased region" description="Low complexity" evidence="1">
    <location>
        <begin position="403"/>
        <end position="419"/>
    </location>
</feature>
<evidence type="ECO:0000313" key="2">
    <source>
        <dbReference type="EMBL" id="EJK45821.1"/>
    </source>
</evidence>
<accession>K0RA24</accession>
<protein>
    <submittedName>
        <fullName evidence="2">Uncharacterized protein</fullName>
    </submittedName>
</protein>
<feature type="compositionally biased region" description="Low complexity" evidence="1">
    <location>
        <begin position="211"/>
        <end position="223"/>
    </location>
</feature>
<evidence type="ECO:0000256" key="1">
    <source>
        <dbReference type="SAM" id="MobiDB-lite"/>
    </source>
</evidence>
<dbReference type="EMBL" id="AGNL01048222">
    <property type="protein sequence ID" value="EJK45821.1"/>
    <property type="molecule type" value="Genomic_DNA"/>
</dbReference>
<feature type="compositionally biased region" description="Basic and acidic residues" evidence="1">
    <location>
        <begin position="228"/>
        <end position="249"/>
    </location>
</feature>
<name>K0RA24_THAOC</name>
<feature type="compositionally biased region" description="Basic and acidic residues" evidence="1">
    <location>
        <begin position="1"/>
        <end position="11"/>
    </location>
</feature>
<comment type="caution">
    <text evidence="2">The sequence shown here is derived from an EMBL/GenBank/DDBJ whole genome shotgun (WGS) entry which is preliminary data.</text>
</comment>
<organism evidence="2 3">
    <name type="scientific">Thalassiosira oceanica</name>
    <name type="common">Marine diatom</name>
    <dbReference type="NCBI Taxonomy" id="159749"/>
    <lineage>
        <taxon>Eukaryota</taxon>
        <taxon>Sar</taxon>
        <taxon>Stramenopiles</taxon>
        <taxon>Ochrophyta</taxon>
        <taxon>Bacillariophyta</taxon>
        <taxon>Coscinodiscophyceae</taxon>
        <taxon>Thalassiosirophycidae</taxon>
        <taxon>Thalassiosirales</taxon>
        <taxon>Thalassiosiraceae</taxon>
        <taxon>Thalassiosira</taxon>
    </lineage>
</organism>
<feature type="compositionally biased region" description="Basic and acidic residues" evidence="1">
    <location>
        <begin position="36"/>
        <end position="50"/>
    </location>
</feature>
<dbReference type="AlphaFoldDB" id="K0RA24"/>
<feature type="compositionally biased region" description="Basic residues" evidence="1">
    <location>
        <begin position="104"/>
        <end position="117"/>
    </location>
</feature>
<keyword evidence="3" id="KW-1185">Reference proteome</keyword>